<gene>
    <name evidence="1" type="ORF">Pmar_PMAR002660</name>
</gene>
<evidence type="ECO:0000313" key="1">
    <source>
        <dbReference type="EMBL" id="EER13436.1"/>
    </source>
</evidence>
<dbReference type="EMBL" id="GG675181">
    <property type="protein sequence ID" value="EER13436.1"/>
    <property type="molecule type" value="Genomic_DNA"/>
</dbReference>
<dbReference type="OrthoDB" id="10023262at2759"/>
<feature type="non-terminal residue" evidence="1">
    <location>
        <position position="1"/>
    </location>
</feature>
<dbReference type="InParanoid" id="C5KQ09"/>
<accession>C5KQ09</accession>
<dbReference type="AlphaFoldDB" id="C5KQ09"/>
<evidence type="ECO:0000313" key="2">
    <source>
        <dbReference type="Proteomes" id="UP000007800"/>
    </source>
</evidence>
<reference evidence="1 2" key="1">
    <citation type="submission" date="2008-07" db="EMBL/GenBank/DDBJ databases">
        <authorList>
            <person name="El-Sayed N."/>
            <person name="Caler E."/>
            <person name="Inman J."/>
            <person name="Amedeo P."/>
            <person name="Hass B."/>
            <person name="Wortman J."/>
        </authorList>
    </citation>
    <scope>NUCLEOTIDE SEQUENCE [LARGE SCALE GENOMIC DNA]</scope>
    <source>
        <strain evidence="2">ATCC 50983 / TXsc</strain>
    </source>
</reference>
<sequence length="326" mass="36764">YLLGQGLAIRGHVDTDANLWRLLRLSSVNCSELAHWLARQPISAGGEGPRWLSHRTVEEYVLLLGDSVRDILLKRARDARWFSIICDEATDSSTSQKIAICLRFVDPSDLEVREYFISLIRTTSGKATALTNHLLDFLEESHLDISNTRGLGMDGCSTMSGKHGGVAVKYQQYETRARYIHCMGHRLNLTLQDGISTISNRETRAAFEDVLSFCGAFASFCRDSPQRLASLATFCEKDGARSKRLRPLCPTRWVLRVSALEALKDNYEPILEWLASMMEGTTHSSEMRGRAAGFLAKFENFTFFFCLNTLHKLFSEAHPCHKFMQG</sequence>
<dbReference type="PANTHER" id="PTHR45749:SF14">
    <property type="entry name" value="TTF-TYPE DOMAIN-CONTAINING PROTEIN"/>
    <property type="match status" value="1"/>
</dbReference>
<dbReference type="Proteomes" id="UP000007800">
    <property type="component" value="Unassembled WGS sequence"/>
</dbReference>
<dbReference type="InterPro" id="IPR012337">
    <property type="entry name" value="RNaseH-like_sf"/>
</dbReference>
<dbReference type="SUPFAM" id="SSF53098">
    <property type="entry name" value="Ribonuclease H-like"/>
    <property type="match status" value="1"/>
</dbReference>
<dbReference type="RefSeq" id="XP_002781641.1">
    <property type="nucleotide sequence ID" value="XM_002781595.1"/>
</dbReference>
<dbReference type="GeneID" id="9041947"/>
<organism evidence="2">
    <name type="scientific">Perkinsus marinus (strain ATCC 50983 / TXsc)</name>
    <dbReference type="NCBI Taxonomy" id="423536"/>
    <lineage>
        <taxon>Eukaryota</taxon>
        <taxon>Sar</taxon>
        <taxon>Alveolata</taxon>
        <taxon>Perkinsozoa</taxon>
        <taxon>Perkinsea</taxon>
        <taxon>Perkinsida</taxon>
        <taxon>Perkinsidae</taxon>
        <taxon>Perkinsus</taxon>
    </lineage>
</organism>
<keyword evidence="2" id="KW-1185">Reference proteome</keyword>
<protein>
    <submittedName>
        <fullName evidence="1">Uncharacterized protein</fullName>
    </submittedName>
</protein>
<proteinExistence type="predicted"/>
<name>C5KQ09_PERM5</name>
<dbReference type="PANTHER" id="PTHR45749">
    <property type="match status" value="1"/>
</dbReference>